<dbReference type="Pfam" id="PF08240">
    <property type="entry name" value="ADH_N"/>
    <property type="match status" value="1"/>
</dbReference>
<evidence type="ECO:0000256" key="2">
    <source>
        <dbReference type="ARBA" id="ARBA00023002"/>
    </source>
</evidence>
<evidence type="ECO:0000256" key="1">
    <source>
        <dbReference type="ARBA" id="ARBA00022857"/>
    </source>
</evidence>
<protein>
    <submittedName>
        <fullName evidence="4">Quinone oxidoreductase</fullName>
    </submittedName>
</protein>
<dbReference type="SUPFAM" id="SSF51735">
    <property type="entry name" value="NAD(P)-binding Rossmann-fold domains"/>
    <property type="match status" value="1"/>
</dbReference>
<gene>
    <name evidence="4" type="ORF">DBW71_00310</name>
</gene>
<dbReference type="SUPFAM" id="SSF50129">
    <property type="entry name" value="GroES-like"/>
    <property type="match status" value="1"/>
</dbReference>
<reference evidence="4 5" key="1">
    <citation type="journal article" date="2018" name="Microbiome">
        <title>Fine metagenomic profile of the Mediterranean stratified and mixed water columns revealed by assembly and recruitment.</title>
        <authorList>
            <person name="Haro-Moreno J.M."/>
            <person name="Lopez-Perez M."/>
            <person name="De La Torre J.R."/>
            <person name="Picazo A."/>
            <person name="Camacho A."/>
            <person name="Rodriguez-Valera F."/>
        </authorList>
    </citation>
    <scope>NUCLEOTIDE SEQUENCE [LARGE SCALE GENOMIC DNA]</scope>
    <source>
        <strain evidence="4">MED-G57</strain>
    </source>
</reference>
<dbReference type="EMBL" id="QOQD01000001">
    <property type="protein sequence ID" value="RCL74623.1"/>
    <property type="molecule type" value="Genomic_DNA"/>
</dbReference>
<evidence type="ECO:0000259" key="3">
    <source>
        <dbReference type="SMART" id="SM00829"/>
    </source>
</evidence>
<feature type="domain" description="Enoyl reductase (ER)" evidence="3">
    <location>
        <begin position="12"/>
        <end position="328"/>
    </location>
</feature>
<dbReference type="InterPro" id="IPR013154">
    <property type="entry name" value="ADH-like_N"/>
</dbReference>
<evidence type="ECO:0000313" key="5">
    <source>
        <dbReference type="Proteomes" id="UP000253570"/>
    </source>
</evidence>
<dbReference type="Gene3D" id="3.90.180.10">
    <property type="entry name" value="Medium-chain alcohol dehydrogenases, catalytic domain"/>
    <property type="match status" value="1"/>
</dbReference>
<sequence length="330" mass="36714">MKTKSIKLYEAGNIDNMKWEETDLPDPSSGEVLLRHEFIGFNMIDTYHRSGIYPTPEKPCGLGTEASGIIEDISKDDIDQYFKVGDRVAYAGSGSGLGAYSYKRIIRSKDLIKVPDWMGLDIAAAILTKGRTVEYLFNRTYNLKENEYILFHAAAGGVGQIAGQWARSIGAIAIGVVGNKNKEEYARKCGYKFVFNMEDHDIVSEIMKITNNKGVDVVYDSVGLTTWNISLSCVKKLGLIVSFGSASGNPPLYDIAKDGIKNSAFIHRATMVNYMTSSKIARDSAARVFEKIKNKEIQLNLNKNYQLKDVKIVHRDAEARKTIGQIVMKV</sequence>
<dbReference type="InterPro" id="IPR036291">
    <property type="entry name" value="NAD(P)-bd_dom_sf"/>
</dbReference>
<dbReference type="InterPro" id="IPR002364">
    <property type="entry name" value="Quin_OxRdtase/zeta-crystal_CS"/>
</dbReference>
<proteinExistence type="predicted"/>
<dbReference type="GO" id="GO:0070402">
    <property type="term" value="F:NADPH binding"/>
    <property type="evidence" value="ECO:0007669"/>
    <property type="project" value="TreeGrafter"/>
</dbReference>
<evidence type="ECO:0000313" key="4">
    <source>
        <dbReference type="EMBL" id="RCL74623.1"/>
    </source>
</evidence>
<dbReference type="Pfam" id="PF00107">
    <property type="entry name" value="ADH_zinc_N"/>
    <property type="match status" value="1"/>
</dbReference>
<dbReference type="PROSITE" id="PS01162">
    <property type="entry name" value="QOR_ZETA_CRYSTAL"/>
    <property type="match status" value="1"/>
</dbReference>
<dbReference type="CDD" id="cd05286">
    <property type="entry name" value="QOR2"/>
    <property type="match status" value="1"/>
</dbReference>
<dbReference type="GO" id="GO:0035925">
    <property type="term" value="F:mRNA 3'-UTR AU-rich region binding"/>
    <property type="evidence" value="ECO:0007669"/>
    <property type="project" value="TreeGrafter"/>
</dbReference>
<dbReference type="SMART" id="SM00829">
    <property type="entry name" value="PKS_ER"/>
    <property type="match status" value="1"/>
</dbReference>
<dbReference type="AlphaFoldDB" id="A0A368DTM1"/>
<dbReference type="PANTHER" id="PTHR48106:SF13">
    <property type="entry name" value="QUINONE OXIDOREDUCTASE-RELATED"/>
    <property type="match status" value="1"/>
</dbReference>
<dbReference type="Gene3D" id="3.40.50.720">
    <property type="entry name" value="NAD(P)-binding Rossmann-like Domain"/>
    <property type="match status" value="1"/>
</dbReference>
<dbReference type="GO" id="GO:0008270">
    <property type="term" value="F:zinc ion binding"/>
    <property type="evidence" value="ECO:0007669"/>
    <property type="project" value="InterPro"/>
</dbReference>
<accession>A0A368DTM1</accession>
<dbReference type="InterPro" id="IPR047618">
    <property type="entry name" value="QOR-like"/>
</dbReference>
<dbReference type="GO" id="GO:0005829">
    <property type="term" value="C:cytosol"/>
    <property type="evidence" value="ECO:0007669"/>
    <property type="project" value="TreeGrafter"/>
</dbReference>
<dbReference type="InterPro" id="IPR020843">
    <property type="entry name" value="ER"/>
</dbReference>
<dbReference type="GO" id="GO:0003960">
    <property type="term" value="F:quinone reductase (NADPH) activity"/>
    <property type="evidence" value="ECO:0007669"/>
    <property type="project" value="InterPro"/>
</dbReference>
<keyword evidence="2" id="KW-0560">Oxidoreductase</keyword>
<dbReference type="PANTHER" id="PTHR48106">
    <property type="entry name" value="QUINONE OXIDOREDUCTASE PIG3-RELATED"/>
    <property type="match status" value="1"/>
</dbReference>
<dbReference type="InterPro" id="IPR011032">
    <property type="entry name" value="GroES-like_sf"/>
</dbReference>
<name>A0A368DTM1_9PROT</name>
<dbReference type="Proteomes" id="UP000253570">
    <property type="component" value="Unassembled WGS sequence"/>
</dbReference>
<dbReference type="InterPro" id="IPR013149">
    <property type="entry name" value="ADH-like_C"/>
</dbReference>
<comment type="caution">
    <text evidence="4">The sequence shown here is derived from an EMBL/GenBank/DDBJ whole genome shotgun (WGS) entry which is preliminary data.</text>
</comment>
<keyword evidence="1" id="KW-0521">NADP</keyword>
<organism evidence="4 5">
    <name type="scientific">PS1 clade bacterium</name>
    <dbReference type="NCBI Taxonomy" id="2175152"/>
    <lineage>
        <taxon>Bacteria</taxon>
        <taxon>Pseudomonadati</taxon>
        <taxon>Pseudomonadota</taxon>
        <taxon>Alphaproteobacteria</taxon>
        <taxon>PS1 clade</taxon>
    </lineage>
</organism>